<accession>A0A3P6GLM7</accession>
<evidence type="ECO:0000256" key="1">
    <source>
        <dbReference type="SAM" id="MobiDB-lite"/>
    </source>
</evidence>
<evidence type="ECO:0008006" key="3">
    <source>
        <dbReference type="Google" id="ProtNLM"/>
    </source>
</evidence>
<dbReference type="EMBL" id="LR031879">
    <property type="protein sequence ID" value="VDD54829.1"/>
    <property type="molecule type" value="Genomic_DNA"/>
</dbReference>
<name>A0A3P6GLM7_BRAOL</name>
<reference evidence="2" key="1">
    <citation type="submission" date="2018-11" db="EMBL/GenBank/DDBJ databases">
        <authorList>
            <consortium name="Genoscope - CEA"/>
            <person name="William W."/>
        </authorList>
    </citation>
    <scope>NUCLEOTIDE SEQUENCE</scope>
</reference>
<protein>
    <recommendedName>
        <fullName evidence="3">DUF4283 domain-containing protein</fullName>
    </recommendedName>
</protein>
<organism evidence="2">
    <name type="scientific">Brassica oleracea</name>
    <name type="common">Wild cabbage</name>
    <dbReference type="NCBI Taxonomy" id="3712"/>
    <lineage>
        <taxon>Eukaryota</taxon>
        <taxon>Viridiplantae</taxon>
        <taxon>Streptophyta</taxon>
        <taxon>Embryophyta</taxon>
        <taxon>Tracheophyta</taxon>
        <taxon>Spermatophyta</taxon>
        <taxon>Magnoliopsida</taxon>
        <taxon>eudicotyledons</taxon>
        <taxon>Gunneridae</taxon>
        <taxon>Pentapetalae</taxon>
        <taxon>rosids</taxon>
        <taxon>malvids</taxon>
        <taxon>Brassicales</taxon>
        <taxon>Brassicaceae</taxon>
        <taxon>Brassiceae</taxon>
        <taxon>Brassica</taxon>
    </lineage>
</organism>
<proteinExistence type="predicted"/>
<feature type="region of interest" description="Disordered" evidence="1">
    <location>
        <begin position="1"/>
        <end position="22"/>
    </location>
</feature>
<sequence length="88" mass="10488">MQTDEEHQEQDKNQHHYQQPDPLKEVWKGLQDLKLGVDKPRWSVREETQKEFDKDHGLCLVAKGSIHIIKIRRASRWPFLELGSWEGK</sequence>
<dbReference type="AlphaFoldDB" id="A0A3P6GLM7"/>
<gene>
    <name evidence="2" type="ORF">BOLC8T48058H</name>
</gene>
<evidence type="ECO:0000313" key="2">
    <source>
        <dbReference type="EMBL" id="VDD54829.1"/>
    </source>
</evidence>